<dbReference type="GO" id="GO:0016787">
    <property type="term" value="F:hydrolase activity"/>
    <property type="evidence" value="ECO:0007669"/>
    <property type="project" value="UniProtKB-KW"/>
</dbReference>
<feature type="region of interest" description="Disordered" evidence="7">
    <location>
        <begin position="376"/>
        <end position="442"/>
    </location>
</feature>
<evidence type="ECO:0000256" key="3">
    <source>
        <dbReference type="ARBA" id="ARBA00022806"/>
    </source>
</evidence>
<reference evidence="11" key="1">
    <citation type="submission" date="2022-09" db="EMBL/GenBank/DDBJ databases">
        <title>Actin cytoskeleton and complex cell architecture in an #Asgard archaeon.</title>
        <authorList>
            <person name="Ponce Toledo R.I."/>
            <person name="Schleper C."/>
            <person name="Rodrigues Oliveira T."/>
            <person name="Wollweber F."/>
            <person name="Xu J."/>
            <person name="Rittmann S."/>
            <person name="Klingl A."/>
            <person name="Pilhofer M."/>
        </authorList>
    </citation>
    <scope>NUCLEOTIDE SEQUENCE</scope>
    <source>
        <strain evidence="11">B-35</strain>
    </source>
</reference>
<keyword evidence="12" id="KW-1185">Reference proteome</keyword>
<dbReference type="SMART" id="SM00487">
    <property type="entry name" value="DEXDc"/>
    <property type="match status" value="1"/>
</dbReference>
<name>A0ABY6HU87_9ARCH</name>
<dbReference type="PANTHER" id="PTHR47959">
    <property type="entry name" value="ATP-DEPENDENT RNA HELICASE RHLE-RELATED"/>
    <property type="match status" value="1"/>
</dbReference>
<dbReference type="GO" id="GO:0003724">
    <property type="term" value="F:RNA helicase activity"/>
    <property type="evidence" value="ECO:0007669"/>
    <property type="project" value="UniProtKB-EC"/>
</dbReference>
<dbReference type="InterPro" id="IPR014014">
    <property type="entry name" value="RNA_helicase_DEAD_Q_motif"/>
</dbReference>
<evidence type="ECO:0000256" key="7">
    <source>
        <dbReference type="SAM" id="MobiDB-lite"/>
    </source>
</evidence>
<feature type="short sequence motif" description="Q motif" evidence="5">
    <location>
        <begin position="1"/>
        <end position="29"/>
    </location>
</feature>
<gene>
    <name evidence="11" type="ORF">NEF87_003370</name>
</gene>
<dbReference type="Gene3D" id="3.40.50.300">
    <property type="entry name" value="P-loop containing nucleotide triphosphate hydrolases"/>
    <property type="match status" value="2"/>
</dbReference>
<feature type="compositionally biased region" description="Basic residues" evidence="7">
    <location>
        <begin position="412"/>
        <end position="432"/>
    </location>
</feature>
<dbReference type="PANTHER" id="PTHR47959:SF1">
    <property type="entry name" value="ATP-DEPENDENT RNA HELICASE DBPA"/>
    <property type="match status" value="1"/>
</dbReference>
<dbReference type="PROSITE" id="PS00039">
    <property type="entry name" value="DEAD_ATP_HELICASE"/>
    <property type="match status" value="1"/>
</dbReference>
<dbReference type="CDD" id="cd00268">
    <property type="entry name" value="DEADc"/>
    <property type="match status" value="1"/>
</dbReference>
<dbReference type="PROSITE" id="PS51194">
    <property type="entry name" value="HELICASE_CTER"/>
    <property type="match status" value="1"/>
</dbReference>
<keyword evidence="3 6" id="KW-0347">Helicase</keyword>
<dbReference type="InterPro" id="IPR014001">
    <property type="entry name" value="Helicase_ATP-bd"/>
</dbReference>
<dbReference type="InterPro" id="IPR000629">
    <property type="entry name" value="RNA-helicase_DEAD-box_CS"/>
</dbReference>
<dbReference type="Pfam" id="PF00271">
    <property type="entry name" value="Helicase_C"/>
    <property type="match status" value="1"/>
</dbReference>
<dbReference type="PROSITE" id="PS51192">
    <property type="entry name" value="HELICASE_ATP_BIND_1"/>
    <property type="match status" value="1"/>
</dbReference>
<feature type="domain" description="Helicase C-terminal" evidence="9">
    <location>
        <begin position="233"/>
        <end position="389"/>
    </location>
</feature>
<evidence type="ECO:0000313" key="12">
    <source>
        <dbReference type="Proteomes" id="UP001208689"/>
    </source>
</evidence>
<evidence type="ECO:0000256" key="5">
    <source>
        <dbReference type="PROSITE-ProRule" id="PRU00552"/>
    </source>
</evidence>
<evidence type="ECO:0000256" key="1">
    <source>
        <dbReference type="ARBA" id="ARBA00022741"/>
    </source>
</evidence>
<evidence type="ECO:0000256" key="2">
    <source>
        <dbReference type="ARBA" id="ARBA00022801"/>
    </source>
</evidence>
<dbReference type="InterPro" id="IPR011545">
    <property type="entry name" value="DEAD/DEAH_box_helicase_dom"/>
</dbReference>
<evidence type="ECO:0000256" key="6">
    <source>
        <dbReference type="RuleBase" id="RU000492"/>
    </source>
</evidence>
<dbReference type="InterPro" id="IPR044742">
    <property type="entry name" value="DEAD/DEAH_RhlB"/>
</dbReference>
<dbReference type="SMART" id="SM00490">
    <property type="entry name" value="HELICc"/>
    <property type="match status" value="1"/>
</dbReference>
<comment type="similarity">
    <text evidence="6">Belongs to the DEAD box helicase family.</text>
</comment>
<dbReference type="EMBL" id="CP104013">
    <property type="protein sequence ID" value="UYP47085.1"/>
    <property type="molecule type" value="Genomic_DNA"/>
</dbReference>
<feature type="domain" description="DEAD-box RNA helicase Q" evidence="10">
    <location>
        <begin position="1"/>
        <end position="29"/>
    </location>
</feature>
<keyword evidence="2 6" id="KW-0378">Hydrolase</keyword>
<dbReference type="Proteomes" id="UP001208689">
    <property type="component" value="Chromosome"/>
</dbReference>
<organism evidence="11 12">
    <name type="scientific">Candidatus Lokiarchaeum ossiferum</name>
    <dbReference type="NCBI Taxonomy" id="2951803"/>
    <lineage>
        <taxon>Archaea</taxon>
        <taxon>Promethearchaeati</taxon>
        <taxon>Promethearchaeota</taxon>
        <taxon>Promethearchaeia</taxon>
        <taxon>Promethearchaeales</taxon>
        <taxon>Promethearchaeaceae</taxon>
        <taxon>Candidatus Lokiarchaeum</taxon>
    </lineage>
</organism>
<feature type="compositionally biased region" description="Basic and acidic residues" evidence="7">
    <location>
        <begin position="433"/>
        <end position="442"/>
    </location>
</feature>
<evidence type="ECO:0000259" key="8">
    <source>
        <dbReference type="PROSITE" id="PS51192"/>
    </source>
</evidence>
<proteinExistence type="inferred from homology"/>
<evidence type="ECO:0000256" key="4">
    <source>
        <dbReference type="ARBA" id="ARBA00022840"/>
    </source>
</evidence>
<sequence>MKFQEMNLNHSLLHGLKQMGMETATEIQERAIPEIIDSPDTHIIAQARTGSGKTLAFAIPLVEKIDNTLQTVQSVIIVPTRELCKQVAEVFVKLTKYRHIKVVQVYGGVSIDRQVQEIQEGAQIIVATPGRLIDLFNRHRVSFTDVKFVVLDEADRCLDMGFMPDIEFLLLDAMRDVHPRLILFSATMLDAVYDLTKRFTGDKNVIEIDVSQDSMTVENCNQYYYLIDDFKDKYYHFIRIIRQEKPIHCMIFVNTKRTGDWLYQRFQNEERLPLKPELISGNLTQRRREIVLDKFRKRKINCLIATDVAARGLDVEKVSHVFNYDIPEFEENYVHRIGRTARISNASGKVAKGIAISLVMNDQMRTLSRIEGFMSKDIEKRPLPQRRQYSSSNRQSSGSHSERHLNTDHPARRNRNNPKRTYKKSGPKKNDRKKPDRRNFLY</sequence>
<dbReference type="InterPro" id="IPR027417">
    <property type="entry name" value="P-loop_NTPase"/>
</dbReference>
<evidence type="ECO:0000259" key="9">
    <source>
        <dbReference type="PROSITE" id="PS51194"/>
    </source>
</evidence>
<dbReference type="InterPro" id="IPR001650">
    <property type="entry name" value="Helicase_C-like"/>
</dbReference>
<feature type="compositionally biased region" description="Basic and acidic residues" evidence="7">
    <location>
        <begin position="400"/>
        <end position="411"/>
    </location>
</feature>
<dbReference type="SUPFAM" id="SSF52540">
    <property type="entry name" value="P-loop containing nucleoside triphosphate hydrolases"/>
    <property type="match status" value="1"/>
</dbReference>
<keyword evidence="1 6" id="KW-0547">Nucleotide-binding</keyword>
<evidence type="ECO:0000259" key="10">
    <source>
        <dbReference type="PROSITE" id="PS51195"/>
    </source>
</evidence>
<dbReference type="Pfam" id="PF00270">
    <property type="entry name" value="DEAD"/>
    <property type="match status" value="1"/>
</dbReference>
<dbReference type="PROSITE" id="PS51195">
    <property type="entry name" value="Q_MOTIF"/>
    <property type="match status" value="1"/>
</dbReference>
<dbReference type="EC" id="3.6.4.13" evidence="11"/>
<accession>A0ABY6HU87</accession>
<dbReference type="InterPro" id="IPR050079">
    <property type="entry name" value="DEAD_box_RNA_helicase"/>
</dbReference>
<keyword evidence="4 6" id="KW-0067">ATP-binding</keyword>
<protein>
    <submittedName>
        <fullName evidence="11">ATP-dependent RNA helicase</fullName>
        <ecNumber evidence="11">3.6.4.13</ecNumber>
    </submittedName>
</protein>
<feature type="compositionally biased region" description="Low complexity" evidence="7">
    <location>
        <begin position="385"/>
        <end position="399"/>
    </location>
</feature>
<feature type="domain" description="Helicase ATP-binding" evidence="8">
    <location>
        <begin position="34"/>
        <end position="206"/>
    </location>
</feature>
<dbReference type="CDD" id="cd18787">
    <property type="entry name" value="SF2_C_DEAD"/>
    <property type="match status" value="1"/>
</dbReference>
<evidence type="ECO:0000313" key="11">
    <source>
        <dbReference type="EMBL" id="UYP47085.1"/>
    </source>
</evidence>